<dbReference type="AlphaFoldDB" id="A0A4R6V562"/>
<gene>
    <name evidence="2" type="ORF">EV696_101288</name>
</gene>
<reference evidence="2 3" key="1">
    <citation type="submission" date="2019-03" db="EMBL/GenBank/DDBJ databases">
        <title>Genomic Encyclopedia of Type Strains, Phase IV (KMG-IV): sequencing the most valuable type-strain genomes for metagenomic binning, comparative biology and taxonomic classification.</title>
        <authorList>
            <person name="Goeker M."/>
        </authorList>
    </citation>
    <scope>NUCLEOTIDE SEQUENCE [LARGE SCALE GENOMIC DNA]</scope>
    <source>
        <strain evidence="2 3">DSM 103792</strain>
    </source>
</reference>
<organism evidence="2 3">
    <name type="scientific">Permianibacter aggregans</name>
    <dbReference type="NCBI Taxonomy" id="1510150"/>
    <lineage>
        <taxon>Bacteria</taxon>
        <taxon>Pseudomonadati</taxon>
        <taxon>Pseudomonadota</taxon>
        <taxon>Gammaproteobacteria</taxon>
        <taxon>Pseudomonadales</taxon>
        <taxon>Pseudomonadaceae</taxon>
        <taxon>Permianibacter</taxon>
    </lineage>
</organism>
<keyword evidence="1" id="KW-0732">Signal</keyword>
<proteinExistence type="predicted"/>
<protein>
    <submittedName>
        <fullName evidence="2">Uncharacterized protein</fullName>
    </submittedName>
</protein>
<keyword evidence="3" id="KW-1185">Reference proteome</keyword>
<evidence type="ECO:0000313" key="2">
    <source>
        <dbReference type="EMBL" id="TDQ51314.1"/>
    </source>
</evidence>
<dbReference type="RefSeq" id="WP_133587203.1">
    <property type="nucleotide sequence ID" value="NZ_CP037953.1"/>
</dbReference>
<feature type="signal peptide" evidence="1">
    <location>
        <begin position="1"/>
        <end position="23"/>
    </location>
</feature>
<accession>A0A4R6V562</accession>
<dbReference type="Proteomes" id="UP000295375">
    <property type="component" value="Unassembled WGS sequence"/>
</dbReference>
<feature type="chain" id="PRO_5020487603" evidence="1">
    <location>
        <begin position="24"/>
        <end position="110"/>
    </location>
</feature>
<evidence type="ECO:0000313" key="3">
    <source>
        <dbReference type="Proteomes" id="UP000295375"/>
    </source>
</evidence>
<sequence length="110" mass="11950">MITRAIRILLLPLLALYAIASSANPETVWVRDVKVVQFGTYQHNTIHFVWLSSGTVPACQQQSPGNPTIHFDEASPGGKSLVSVLTAAVISKVNVDVQVTGCQIMEVYLK</sequence>
<name>A0A4R6V562_9GAMM</name>
<evidence type="ECO:0000256" key="1">
    <source>
        <dbReference type="SAM" id="SignalP"/>
    </source>
</evidence>
<dbReference type="OrthoDB" id="6003652at2"/>
<comment type="caution">
    <text evidence="2">The sequence shown here is derived from an EMBL/GenBank/DDBJ whole genome shotgun (WGS) entry which is preliminary data.</text>
</comment>
<dbReference type="EMBL" id="SNYM01000001">
    <property type="protein sequence ID" value="TDQ51314.1"/>
    <property type="molecule type" value="Genomic_DNA"/>
</dbReference>